<comment type="subcellular location">
    <subcellularLocation>
        <location evidence="1">Cytoplasmic vesicle membrane</location>
        <topology evidence="1">Multi-pass membrane protein</topology>
    </subcellularLocation>
    <subcellularLocation>
        <location evidence="2">Golgi apparatus membrane</location>
        <topology evidence="2">Multi-pass membrane protein</topology>
    </subcellularLocation>
</comment>
<evidence type="ECO:0000256" key="5">
    <source>
        <dbReference type="ARBA" id="ARBA00022737"/>
    </source>
</evidence>
<feature type="transmembrane region" description="Helical" evidence="12">
    <location>
        <begin position="315"/>
        <end position="334"/>
    </location>
</feature>
<keyword evidence="7" id="KW-0333">Golgi apparatus</keyword>
<reference evidence="15 16" key="1">
    <citation type="submission" date="2025-04" db="UniProtKB">
        <authorList>
            <consortium name="RefSeq"/>
        </authorList>
    </citation>
    <scope>IDENTIFICATION</scope>
</reference>
<dbReference type="PANTHER" id="PTHR24161:SF16">
    <property type="entry name" value="PALMITOYLTRANSFERASE ZDHHC13"/>
    <property type="match status" value="1"/>
</dbReference>
<evidence type="ECO:0000256" key="4">
    <source>
        <dbReference type="ARBA" id="ARBA00022692"/>
    </source>
</evidence>
<dbReference type="RefSeq" id="XP_033783914.1">
    <property type="nucleotide sequence ID" value="XM_033928023.1"/>
</dbReference>
<evidence type="ECO:0000256" key="3">
    <source>
        <dbReference type="ARBA" id="ARBA00010104"/>
    </source>
</evidence>
<dbReference type="Pfam" id="PF01529">
    <property type="entry name" value="DHHC"/>
    <property type="match status" value="1"/>
</dbReference>
<protein>
    <recommendedName>
        <fullName evidence="12">Palmitoyltransferase</fullName>
        <ecNumber evidence="12">2.3.1.225</ecNumber>
    </recommendedName>
</protein>
<feature type="repeat" description="ANK" evidence="11">
    <location>
        <begin position="147"/>
        <end position="179"/>
    </location>
</feature>
<feature type="repeat" description="ANK" evidence="11">
    <location>
        <begin position="114"/>
        <end position="146"/>
    </location>
</feature>
<dbReference type="GO" id="GO:0000139">
    <property type="term" value="C:Golgi membrane"/>
    <property type="evidence" value="ECO:0007669"/>
    <property type="project" value="UniProtKB-SubCell"/>
</dbReference>
<feature type="transmembrane region" description="Helical" evidence="12">
    <location>
        <begin position="470"/>
        <end position="492"/>
    </location>
</feature>
<keyword evidence="6 12" id="KW-1133">Transmembrane helix</keyword>
<organism evidence="14 15">
    <name type="scientific">Geotrypetes seraphini</name>
    <name type="common">Gaboon caecilian</name>
    <name type="synonym">Caecilia seraphini</name>
    <dbReference type="NCBI Taxonomy" id="260995"/>
    <lineage>
        <taxon>Eukaryota</taxon>
        <taxon>Metazoa</taxon>
        <taxon>Chordata</taxon>
        <taxon>Craniata</taxon>
        <taxon>Vertebrata</taxon>
        <taxon>Euteleostomi</taxon>
        <taxon>Amphibia</taxon>
        <taxon>Gymnophiona</taxon>
        <taxon>Geotrypetes</taxon>
    </lineage>
</organism>
<dbReference type="PROSITE" id="PS50216">
    <property type="entry name" value="DHHC"/>
    <property type="match status" value="1"/>
</dbReference>
<feature type="transmembrane region" description="Helical" evidence="12">
    <location>
        <begin position="291"/>
        <end position="309"/>
    </location>
</feature>
<feature type="transmembrane region" description="Helical" evidence="12">
    <location>
        <begin position="504"/>
        <end position="528"/>
    </location>
</feature>
<evidence type="ECO:0000256" key="8">
    <source>
        <dbReference type="ARBA" id="ARBA00023043"/>
    </source>
</evidence>
<dbReference type="Pfam" id="PF12796">
    <property type="entry name" value="Ank_2"/>
    <property type="match status" value="2"/>
</dbReference>
<evidence type="ECO:0000313" key="16">
    <source>
        <dbReference type="RefSeq" id="XP_033783915.1"/>
    </source>
</evidence>
<dbReference type="SUPFAM" id="SSF48403">
    <property type="entry name" value="Ankyrin repeat"/>
    <property type="match status" value="1"/>
</dbReference>
<proteinExistence type="inferred from homology"/>
<keyword evidence="5" id="KW-0677">Repeat</keyword>
<evidence type="ECO:0000256" key="2">
    <source>
        <dbReference type="ARBA" id="ARBA00004653"/>
    </source>
</evidence>
<keyword evidence="14" id="KW-1185">Reference proteome</keyword>
<dbReference type="PROSITE" id="PS50297">
    <property type="entry name" value="ANK_REP_REGION"/>
    <property type="match status" value="2"/>
</dbReference>
<dbReference type="KEGG" id="gsh:117352032"/>
<feature type="repeat" description="ANK" evidence="11">
    <location>
        <begin position="80"/>
        <end position="112"/>
    </location>
</feature>
<feature type="repeat" description="ANK" evidence="11">
    <location>
        <begin position="215"/>
        <end position="247"/>
    </location>
</feature>
<feature type="transmembrane region" description="Helical" evidence="12">
    <location>
        <begin position="373"/>
        <end position="391"/>
    </location>
</feature>
<dbReference type="RefSeq" id="XP_033783915.1">
    <property type="nucleotide sequence ID" value="XM_033928024.1"/>
</dbReference>
<comment type="domain">
    <text evidence="12">The DHHC domain is required for palmitoyltransferase activity.</text>
</comment>
<dbReference type="PRINTS" id="PR01415">
    <property type="entry name" value="ANKYRIN"/>
</dbReference>
<evidence type="ECO:0000256" key="6">
    <source>
        <dbReference type="ARBA" id="ARBA00022989"/>
    </source>
</evidence>
<keyword evidence="10" id="KW-0968">Cytoplasmic vesicle</keyword>
<dbReference type="InterPro" id="IPR002110">
    <property type="entry name" value="Ankyrin_rpt"/>
</dbReference>
<feature type="transmembrane region" description="Helical" evidence="12">
    <location>
        <begin position="346"/>
        <end position="367"/>
    </location>
</feature>
<keyword evidence="12" id="KW-0808">Transferase</keyword>
<dbReference type="GO" id="GO:0019706">
    <property type="term" value="F:protein-cysteine S-palmitoyltransferase activity"/>
    <property type="evidence" value="ECO:0007669"/>
    <property type="project" value="UniProtKB-EC"/>
</dbReference>
<dbReference type="EC" id="2.3.1.225" evidence="12"/>
<gene>
    <name evidence="15 16" type="primary">ZDHHC13</name>
</gene>
<evidence type="ECO:0000256" key="7">
    <source>
        <dbReference type="ARBA" id="ARBA00023034"/>
    </source>
</evidence>
<dbReference type="GO" id="GO:0030659">
    <property type="term" value="C:cytoplasmic vesicle membrane"/>
    <property type="evidence" value="ECO:0007669"/>
    <property type="project" value="UniProtKB-SubCell"/>
</dbReference>
<dbReference type="InterPro" id="IPR001594">
    <property type="entry name" value="Palmitoyltrfase_DHHC"/>
</dbReference>
<dbReference type="PANTHER" id="PTHR24161">
    <property type="entry name" value="ANK_REP_REGION DOMAIN-CONTAINING PROTEIN-RELATED"/>
    <property type="match status" value="1"/>
</dbReference>
<evidence type="ECO:0000256" key="1">
    <source>
        <dbReference type="ARBA" id="ARBA00004439"/>
    </source>
</evidence>
<dbReference type="SMART" id="SM00248">
    <property type="entry name" value="ANK"/>
    <property type="match status" value="6"/>
</dbReference>
<keyword evidence="4 12" id="KW-0812">Transmembrane</keyword>
<evidence type="ECO:0000259" key="13">
    <source>
        <dbReference type="Pfam" id="PF01529"/>
    </source>
</evidence>
<dbReference type="AlphaFoldDB" id="A0A6P8PJ60"/>
<evidence type="ECO:0000256" key="9">
    <source>
        <dbReference type="ARBA" id="ARBA00023136"/>
    </source>
</evidence>
<comment type="catalytic activity">
    <reaction evidence="12">
        <text>L-cysteinyl-[protein] + hexadecanoyl-CoA = S-hexadecanoyl-L-cysteinyl-[protein] + CoA</text>
        <dbReference type="Rhea" id="RHEA:36683"/>
        <dbReference type="Rhea" id="RHEA-COMP:10131"/>
        <dbReference type="Rhea" id="RHEA-COMP:11032"/>
        <dbReference type="ChEBI" id="CHEBI:29950"/>
        <dbReference type="ChEBI" id="CHEBI:57287"/>
        <dbReference type="ChEBI" id="CHEBI:57379"/>
        <dbReference type="ChEBI" id="CHEBI:74151"/>
        <dbReference type="EC" id="2.3.1.225"/>
    </reaction>
</comment>
<comment type="similarity">
    <text evidence="3">Belongs to the DHHC palmitoyltransferase family. AKR/ZDHHC17 subfamily.</text>
</comment>
<dbReference type="PROSITE" id="PS50088">
    <property type="entry name" value="ANK_REPEAT"/>
    <property type="match status" value="4"/>
</dbReference>
<dbReference type="OrthoDB" id="6781668at2759"/>
<evidence type="ECO:0000313" key="14">
    <source>
        <dbReference type="Proteomes" id="UP000515159"/>
    </source>
</evidence>
<dbReference type="GeneID" id="117352032"/>
<keyword evidence="12" id="KW-0012">Acyltransferase</keyword>
<dbReference type="CTD" id="54503"/>
<dbReference type="InterPro" id="IPR036770">
    <property type="entry name" value="Ankyrin_rpt-contain_sf"/>
</dbReference>
<evidence type="ECO:0000256" key="12">
    <source>
        <dbReference type="RuleBase" id="RU079119"/>
    </source>
</evidence>
<accession>A0A6P8PJ60</accession>
<evidence type="ECO:0000256" key="10">
    <source>
        <dbReference type="ARBA" id="ARBA00023329"/>
    </source>
</evidence>
<dbReference type="Gene3D" id="1.25.40.20">
    <property type="entry name" value="Ankyrin repeat-containing domain"/>
    <property type="match status" value="1"/>
</dbReference>
<dbReference type="Proteomes" id="UP000515159">
    <property type="component" value="Chromosome 19"/>
</dbReference>
<name>A0A6P8PJ60_GEOSA</name>
<evidence type="ECO:0000256" key="11">
    <source>
        <dbReference type="PROSITE-ProRule" id="PRU00023"/>
    </source>
</evidence>
<keyword evidence="8 11" id="KW-0040">ANK repeat</keyword>
<evidence type="ECO:0000313" key="15">
    <source>
        <dbReference type="RefSeq" id="XP_033783914.1"/>
    </source>
</evidence>
<sequence>MHSSHGHKHGHHRPHGVHWQDTRAHDQPLVHKDQPPRQEELPLLDDCSSWDIVKATQHGILERCKELVEAGYDVRQPDKENVTLLHWAAINNRQELVKYYISKGAIVDQLGGDLNSTPLHWAIRQGHLQMVILLMTYGADPSLIDGEGYCSIHLAVLFQHMPLIAYFLSKGQSIDLPDLNGITPLMLSAKQIIGPEPTGFLLKFSPSLNAVDKLEKNTALHWAILSRNVNAVELLLRAGANCDIQNAKGEAPLDLALQTRNRLIIHMLREEEKVKHSRSFRLLKSLEKYELPLLLLVSAIVMWAVGSIADMNSDSWLLKGSLLAILFVGIQLFIRRCISLKGQRYVPTVFFVSSIFWAFITCFVWLLPDMGALAFQVPFILSTVGLIYNFYKTWRTDPGYIKTTEEERKQTIFTLAEAGCLDYRMFCTSCLVKKPLRSYHCLICNSCVAKFDQHCVWTGYCIGAGNHHHFVLFLFFLTIVGTWTVYANSVYWKDHCPTTYHQDGAWTFLIQIASCSPWLLYIFTIMLLHTSWAALTLVMQLYQIACLGLTTHERMTLLMKSRHSKHPVSLRTTPFNNGCLQNLTEFFHWRCFGLAKHTEIDWTKQYMLPFDPTKMKNFQVV</sequence>
<keyword evidence="9 12" id="KW-0472">Membrane</keyword>
<feature type="domain" description="Palmitoyltransferase DHHC" evidence="13">
    <location>
        <begin position="424"/>
        <end position="556"/>
    </location>
</feature>